<reference evidence="1" key="1">
    <citation type="submission" date="2021-05" db="EMBL/GenBank/DDBJ databases">
        <authorList>
            <person name="Alioto T."/>
            <person name="Alioto T."/>
            <person name="Gomez Garrido J."/>
        </authorList>
    </citation>
    <scope>NUCLEOTIDE SEQUENCE</scope>
</reference>
<dbReference type="AlphaFoldDB" id="A0A8D8BGJ3"/>
<sequence>MKSCEILEKYYYSIRRMRNIESSANRFREEKEFRKSITACARSPAHACGKVFTLSLPKKVVFSFLIPLVRYVFEFSHRSLFSFYCSLPFSFEYHSKHTNSRLT</sequence>
<proteinExistence type="predicted"/>
<organism evidence="1">
    <name type="scientific">Culex pipiens</name>
    <name type="common">House mosquito</name>
    <dbReference type="NCBI Taxonomy" id="7175"/>
    <lineage>
        <taxon>Eukaryota</taxon>
        <taxon>Metazoa</taxon>
        <taxon>Ecdysozoa</taxon>
        <taxon>Arthropoda</taxon>
        <taxon>Hexapoda</taxon>
        <taxon>Insecta</taxon>
        <taxon>Pterygota</taxon>
        <taxon>Neoptera</taxon>
        <taxon>Endopterygota</taxon>
        <taxon>Diptera</taxon>
        <taxon>Nematocera</taxon>
        <taxon>Culicoidea</taxon>
        <taxon>Culicidae</taxon>
        <taxon>Culicinae</taxon>
        <taxon>Culicini</taxon>
        <taxon>Culex</taxon>
        <taxon>Culex</taxon>
    </lineage>
</organism>
<name>A0A8D8BGJ3_CULPI</name>
<dbReference type="EMBL" id="HBUE01076634">
    <property type="protein sequence ID" value="CAG6475426.1"/>
    <property type="molecule type" value="Transcribed_RNA"/>
</dbReference>
<protein>
    <submittedName>
        <fullName evidence="1">(northern house mosquito) hypothetical protein</fullName>
    </submittedName>
</protein>
<accession>A0A8D8BGJ3</accession>
<evidence type="ECO:0000313" key="1">
    <source>
        <dbReference type="EMBL" id="CAG6475426.1"/>
    </source>
</evidence>